<dbReference type="InterPro" id="IPR001498">
    <property type="entry name" value="Impact_N"/>
</dbReference>
<feature type="domain" description="Impact N-terminal" evidence="2">
    <location>
        <begin position="15"/>
        <end position="120"/>
    </location>
</feature>
<dbReference type="Pfam" id="PF09186">
    <property type="entry name" value="DUF1949"/>
    <property type="match status" value="1"/>
</dbReference>
<dbReference type="Gene3D" id="3.30.230.30">
    <property type="entry name" value="Impact, N-terminal domain"/>
    <property type="match status" value="1"/>
</dbReference>
<dbReference type="PANTHER" id="PTHR16301:SF20">
    <property type="entry name" value="IMPACT FAMILY MEMBER YIGZ"/>
    <property type="match status" value="1"/>
</dbReference>
<dbReference type="RefSeq" id="WP_068756508.1">
    <property type="nucleotide sequence ID" value="NZ_KQ950182.1"/>
</dbReference>
<comment type="caution">
    <text evidence="4">The sequence shown here is derived from an EMBL/GenBank/DDBJ whole genome shotgun (WGS) entry which is preliminary data.</text>
</comment>
<dbReference type="Proteomes" id="UP000074382">
    <property type="component" value="Unassembled WGS sequence"/>
</dbReference>
<dbReference type="InterPro" id="IPR015269">
    <property type="entry name" value="UPF0029_Impact_C"/>
</dbReference>
<dbReference type="PATRIC" id="fig|665004.4.peg.2597"/>
<dbReference type="InterPro" id="IPR015796">
    <property type="entry name" value="Impact_YigZ-like"/>
</dbReference>
<evidence type="ECO:0000259" key="2">
    <source>
        <dbReference type="Pfam" id="PF01205"/>
    </source>
</evidence>
<dbReference type="AlphaFoldDB" id="A0A147KL30"/>
<dbReference type="EMBL" id="LGEM01000016">
    <property type="protein sequence ID" value="KUP97997.1"/>
    <property type="molecule type" value="Genomic_DNA"/>
</dbReference>
<name>A0A147KL30_THECS</name>
<dbReference type="SUPFAM" id="SSF54980">
    <property type="entry name" value="EF-G C-terminal domain-like"/>
    <property type="match status" value="1"/>
</dbReference>
<reference evidence="5" key="1">
    <citation type="journal article" date="2017" name="Acta Aliment.">
        <title>Plant polysaccharide degrading enzyme system of Thermpbifida cellulosilytica TB100 revealed by de novo genome project data.</title>
        <authorList>
            <person name="Toth A."/>
            <person name="Baka E."/>
            <person name="Luzics S."/>
            <person name="Bata-Vidacs I."/>
            <person name="Nagy I."/>
            <person name="Balint B."/>
            <person name="Herceg R."/>
            <person name="Olasz F."/>
            <person name="Wilk T."/>
            <person name="Nagy T."/>
            <person name="Kriszt B."/>
            <person name="Nagy I."/>
            <person name="Kukolya J."/>
        </authorList>
    </citation>
    <scope>NUCLEOTIDE SEQUENCE [LARGE SCALE GENOMIC DNA]</scope>
    <source>
        <strain evidence="5">TB100</strain>
    </source>
</reference>
<gene>
    <name evidence="4" type="ORF">AC529_03325</name>
</gene>
<proteinExistence type="inferred from homology"/>
<dbReference type="NCBIfam" id="TIGR00257">
    <property type="entry name" value="IMPACT_YIGZ"/>
    <property type="match status" value="1"/>
</dbReference>
<dbReference type="Gene3D" id="3.30.70.240">
    <property type="match status" value="1"/>
</dbReference>
<evidence type="ECO:0000313" key="4">
    <source>
        <dbReference type="EMBL" id="KUP97997.1"/>
    </source>
</evidence>
<dbReference type="PANTHER" id="PTHR16301">
    <property type="entry name" value="IMPACT-RELATED"/>
    <property type="match status" value="1"/>
</dbReference>
<dbReference type="GO" id="GO:0006446">
    <property type="term" value="P:regulation of translational initiation"/>
    <property type="evidence" value="ECO:0007669"/>
    <property type="project" value="TreeGrafter"/>
</dbReference>
<evidence type="ECO:0000256" key="1">
    <source>
        <dbReference type="ARBA" id="ARBA00007665"/>
    </source>
</evidence>
<dbReference type="InterPro" id="IPR020569">
    <property type="entry name" value="UPF0029_Impact_CS"/>
</dbReference>
<protein>
    <submittedName>
        <fullName evidence="4">IMPACT family member yvyE</fullName>
    </submittedName>
</protein>
<organism evidence="4 5">
    <name type="scientific">Thermobifida cellulosilytica TB100</name>
    <dbReference type="NCBI Taxonomy" id="665004"/>
    <lineage>
        <taxon>Bacteria</taxon>
        <taxon>Bacillati</taxon>
        <taxon>Actinomycetota</taxon>
        <taxon>Actinomycetes</taxon>
        <taxon>Streptosporangiales</taxon>
        <taxon>Nocardiopsidaceae</taxon>
        <taxon>Thermobifida</taxon>
    </lineage>
</organism>
<dbReference type="Pfam" id="PF01205">
    <property type="entry name" value="Impact_N"/>
    <property type="match status" value="1"/>
</dbReference>
<comment type="similarity">
    <text evidence="1">Belongs to the IMPACT family.</text>
</comment>
<accession>A0A147KL30</accession>
<dbReference type="OrthoDB" id="9813771at2"/>
<dbReference type="InterPro" id="IPR035647">
    <property type="entry name" value="EFG_III/V"/>
</dbReference>
<dbReference type="STRING" id="665004.AC529_03325"/>
<dbReference type="InterPro" id="IPR036956">
    <property type="entry name" value="Impact_N_sf"/>
</dbReference>
<dbReference type="SUPFAM" id="SSF54211">
    <property type="entry name" value="Ribosomal protein S5 domain 2-like"/>
    <property type="match status" value="1"/>
</dbReference>
<keyword evidence="5" id="KW-1185">Reference proteome</keyword>
<dbReference type="PROSITE" id="PS00910">
    <property type="entry name" value="UPF0029"/>
    <property type="match status" value="1"/>
</dbReference>
<sequence length="213" mass="22707">MRTIRRGGEHRIDIKKSRFICALARVADEDEARAFIAERRRLHWNATHNCTAYVVGEDGGVQRSSDDGEPAGTAGIPMLEVLRHRGLTDTVAVVTRYFGGIKLGAGGLIRAYGAAVAEAVDAVGVLERRTLPVMAVLADYQQAGRLESALRESPHRVLDVRYGADVQLDVALVGTGPAEFAAWIAEITAGQALCEPQGETTVEVEVEAGGAAS</sequence>
<dbReference type="InterPro" id="IPR020568">
    <property type="entry name" value="Ribosomal_Su5_D2-typ_SF"/>
</dbReference>
<evidence type="ECO:0000313" key="5">
    <source>
        <dbReference type="Proteomes" id="UP000074382"/>
    </source>
</evidence>
<dbReference type="GO" id="GO:0005737">
    <property type="term" value="C:cytoplasm"/>
    <property type="evidence" value="ECO:0007669"/>
    <property type="project" value="TreeGrafter"/>
</dbReference>
<feature type="domain" description="UPF0029" evidence="3">
    <location>
        <begin position="138"/>
        <end position="191"/>
    </location>
</feature>
<evidence type="ECO:0000259" key="3">
    <source>
        <dbReference type="Pfam" id="PF09186"/>
    </source>
</evidence>
<dbReference type="InterPro" id="IPR023582">
    <property type="entry name" value="Impact"/>
</dbReference>